<protein>
    <submittedName>
        <fullName evidence="2">Uncharacterized protein</fullName>
    </submittedName>
</protein>
<organism evidence="2 3">
    <name type="scientific">Bacillus cereus VD184</name>
    <dbReference type="NCBI Taxonomy" id="1053242"/>
    <lineage>
        <taxon>Bacteria</taxon>
        <taxon>Bacillati</taxon>
        <taxon>Bacillota</taxon>
        <taxon>Bacilli</taxon>
        <taxon>Bacillales</taxon>
        <taxon>Bacillaceae</taxon>
        <taxon>Bacillus</taxon>
        <taxon>Bacillus cereus group</taxon>
    </lineage>
</organism>
<dbReference type="SUPFAM" id="SSF50370">
    <property type="entry name" value="Ricin B-like lectins"/>
    <property type="match status" value="1"/>
</dbReference>
<dbReference type="AlphaFoldDB" id="A0A9W5R5M6"/>
<comment type="caution">
    <text evidence="2">The sequence shown here is derived from an EMBL/GenBank/DDBJ whole genome shotgun (WGS) entry which is preliminary data.</text>
</comment>
<evidence type="ECO:0000256" key="1">
    <source>
        <dbReference type="SAM" id="SignalP"/>
    </source>
</evidence>
<dbReference type="CDD" id="cd23445">
    <property type="entry name" value="beta-trefoil_Ricin_HA17-like"/>
    <property type="match status" value="1"/>
</dbReference>
<sequence>MQLFLQKALTRTLATTALAAAVLVTPLIESKADTHRPGDSSTKAQNSQELRVENGIYTIQSAREDSKRVGMGPANSGNYHNIQLFSYNPGALDTEFQFSYNASKDAYTIKSQKYSYKYMMVDVPGYFGGLVGTVMYPSDGDSGYWKIKDAGNGYVYLESLKSGTVMSQVFYGPVFKDDLTVSYNTGEVHQKFKLHNK</sequence>
<reference evidence="2 3" key="1">
    <citation type="submission" date="2012-12" db="EMBL/GenBank/DDBJ databases">
        <title>The Genome Sequence of Bacillus cereus VD184.</title>
        <authorList>
            <consortium name="The Broad Institute Genome Sequencing Platform"/>
            <consortium name="The Broad Institute Genome Sequencing Center for Infectious Disease"/>
            <person name="Feldgarden M."/>
            <person name="Van der Auwera G.A."/>
            <person name="Mahillon J."/>
            <person name="Duprez V."/>
            <person name="Timmery S."/>
            <person name="Mattelet C."/>
            <person name="Dierick K."/>
            <person name="Sun M."/>
            <person name="Yu Z."/>
            <person name="Zhu L."/>
            <person name="Hu X."/>
            <person name="Shank E.B."/>
            <person name="Swiecicka I."/>
            <person name="Hansen B.M."/>
            <person name="Andrup L."/>
            <person name="Walker B."/>
            <person name="Young S.K."/>
            <person name="Zeng Q."/>
            <person name="Gargeya S."/>
            <person name="Fitzgerald M."/>
            <person name="Haas B."/>
            <person name="Abouelleil A."/>
            <person name="Alvarado L."/>
            <person name="Arachchi H.M."/>
            <person name="Berlin A.M."/>
            <person name="Chapman S.B."/>
            <person name="Dewar J."/>
            <person name="Goldberg J."/>
            <person name="Griggs A."/>
            <person name="Gujja S."/>
            <person name="Hansen M."/>
            <person name="Howarth C."/>
            <person name="Imamovic A."/>
            <person name="Larimer J."/>
            <person name="McCowan C."/>
            <person name="Murphy C."/>
            <person name="Neiman D."/>
            <person name="Pearson M."/>
            <person name="Priest M."/>
            <person name="Roberts A."/>
            <person name="Saif S."/>
            <person name="Shea T."/>
            <person name="Sisk P."/>
            <person name="Sykes S."/>
            <person name="Wortman J."/>
            <person name="Nusbaum C."/>
            <person name="Birren B."/>
        </authorList>
    </citation>
    <scope>NUCLEOTIDE SEQUENCE [LARGE SCALE GENOMIC DNA]</scope>
    <source>
        <strain evidence="2 3">VD184</strain>
    </source>
</reference>
<feature type="signal peptide" evidence="1">
    <location>
        <begin position="1"/>
        <end position="19"/>
    </location>
</feature>
<accession>A0A9W5R5M6</accession>
<dbReference type="Proteomes" id="UP000014028">
    <property type="component" value="Unassembled WGS sequence"/>
</dbReference>
<gene>
    <name evidence="2" type="ORF">IKC_06114</name>
</gene>
<keyword evidence="1" id="KW-0732">Signal</keyword>
<dbReference type="EMBL" id="AHFK01000053">
    <property type="protein sequence ID" value="EOQ09081.1"/>
    <property type="molecule type" value="Genomic_DNA"/>
</dbReference>
<name>A0A9W5R5M6_BACCE</name>
<proteinExistence type="predicted"/>
<dbReference type="InterPro" id="IPR035992">
    <property type="entry name" value="Ricin_B-like_lectins"/>
</dbReference>
<dbReference type="RefSeq" id="WP_016123009.1">
    <property type="nucleotide sequence ID" value="NZ_KB976832.1"/>
</dbReference>
<evidence type="ECO:0000313" key="3">
    <source>
        <dbReference type="Proteomes" id="UP000014028"/>
    </source>
</evidence>
<dbReference type="Gene3D" id="2.80.10.50">
    <property type="match status" value="1"/>
</dbReference>
<feature type="chain" id="PRO_5040786053" evidence="1">
    <location>
        <begin position="20"/>
        <end position="197"/>
    </location>
</feature>
<evidence type="ECO:0000313" key="2">
    <source>
        <dbReference type="EMBL" id="EOQ09081.1"/>
    </source>
</evidence>